<dbReference type="AlphaFoldDB" id="A0A2P8G4N9"/>
<keyword evidence="1" id="KW-0560">Oxidoreductase</keyword>
<comment type="caution">
    <text evidence="2">The sequence shown here is derived from an EMBL/GenBank/DDBJ whole genome shotgun (WGS) entry which is preliminary data.</text>
</comment>
<evidence type="ECO:0000313" key="2">
    <source>
        <dbReference type="EMBL" id="PSL28939.1"/>
    </source>
</evidence>
<dbReference type="GO" id="GO:0050660">
    <property type="term" value="F:flavin adenine dinucleotide binding"/>
    <property type="evidence" value="ECO:0007669"/>
    <property type="project" value="TreeGrafter"/>
</dbReference>
<dbReference type="PRINTS" id="PR00469">
    <property type="entry name" value="PNDRDTASEII"/>
</dbReference>
<dbReference type="GO" id="GO:0004497">
    <property type="term" value="F:monooxygenase activity"/>
    <property type="evidence" value="ECO:0007669"/>
    <property type="project" value="TreeGrafter"/>
</dbReference>
<dbReference type="PANTHER" id="PTHR43539">
    <property type="entry name" value="FLAVIN-BINDING MONOOXYGENASE-LIKE PROTEIN (AFU_ORTHOLOGUE AFUA_4G09220)"/>
    <property type="match status" value="1"/>
</dbReference>
<accession>A0A2P8G4N9</accession>
<dbReference type="NCBIfam" id="NF040505">
    <property type="entry name" value="ArsO_flavin_mono"/>
    <property type="match status" value="1"/>
</dbReference>
<keyword evidence="3" id="KW-1185">Reference proteome</keyword>
<dbReference type="Proteomes" id="UP000240978">
    <property type="component" value="Unassembled WGS sequence"/>
</dbReference>
<dbReference type="InterPro" id="IPR036188">
    <property type="entry name" value="FAD/NAD-bd_sf"/>
</dbReference>
<dbReference type="OrthoDB" id="9778740at2"/>
<dbReference type="PANTHER" id="PTHR43539:SF78">
    <property type="entry name" value="FLAVIN-CONTAINING MONOOXYGENASE"/>
    <property type="match status" value="1"/>
</dbReference>
<dbReference type="Gene3D" id="3.50.50.60">
    <property type="entry name" value="FAD/NAD(P)-binding domain"/>
    <property type="match status" value="1"/>
</dbReference>
<dbReference type="Pfam" id="PF13738">
    <property type="entry name" value="Pyr_redox_3"/>
    <property type="match status" value="1"/>
</dbReference>
<dbReference type="EMBL" id="PYGK01000007">
    <property type="protein sequence ID" value="PSL28939.1"/>
    <property type="molecule type" value="Genomic_DNA"/>
</dbReference>
<dbReference type="RefSeq" id="WP_106603337.1">
    <property type="nucleotide sequence ID" value="NZ_PYGK01000007.1"/>
</dbReference>
<name>A0A2P8G4N9_9BACT</name>
<gene>
    <name evidence="2" type="ORF">CLV42_10785</name>
</gene>
<protein>
    <submittedName>
        <fullName evidence="2">Pyridine nucleotide-disulfide oxidoreductase</fullName>
    </submittedName>
</protein>
<proteinExistence type="predicted"/>
<sequence length="354" mass="39258">MSQENFYDVIVIGGGQSALATAYYLRRTNLRYVLLDKENEAGGSWQHGWDSLTLFSPAQWSSLPGVIMTGGSDKYPTRDEALTYLRQYESRYQFPVIRPVEVTRVIKEDGLFILSTNRGTYTSRAVISATGSYSNPIIPDIPGNSLFKGTVIHSADYRSPAPFTGKRVVVAGEGNSGAQILAEVSKVAEVLWTTRNAPSFLPDHVDGRYLFDAATALYKARQEGNNYQPPSLGHIVQVPLVREAIERDVYHALPSFDYFYEEGIGWHDGRREAVDAVIFCTGFRSALQHLASLNIFQPDGKIHTHETRAINLAGLWLVGYGSWTGFASATLIGVGRTAKKTIDEVVFFLKGHFH</sequence>
<dbReference type="InterPro" id="IPR050982">
    <property type="entry name" value="Auxin_biosynth/cation_transpt"/>
</dbReference>
<evidence type="ECO:0000256" key="1">
    <source>
        <dbReference type="ARBA" id="ARBA00023002"/>
    </source>
</evidence>
<evidence type="ECO:0000313" key="3">
    <source>
        <dbReference type="Proteomes" id="UP000240978"/>
    </source>
</evidence>
<organism evidence="2 3">
    <name type="scientific">Chitinophaga ginsengisoli</name>
    <dbReference type="NCBI Taxonomy" id="363837"/>
    <lineage>
        <taxon>Bacteria</taxon>
        <taxon>Pseudomonadati</taxon>
        <taxon>Bacteroidota</taxon>
        <taxon>Chitinophagia</taxon>
        <taxon>Chitinophagales</taxon>
        <taxon>Chitinophagaceae</taxon>
        <taxon>Chitinophaga</taxon>
    </lineage>
</organism>
<reference evidence="2 3" key="1">
    <citation type="submission" date="2018-03" db="EMBL/GenBank/DDBJ databases">
        <title>Genomic Encyclopedia of Archaeal and Bacterial Type Strains, Phase II (KMG-II): from individual species to whole genera.</title>
        <authorList>
            <person name="Goeker M."/>
        </authorList>
    </citation>
    <scope>NUCLEOTIDE SEQUENCE [LARGE SCALE GENOMIC DNA]</scope>
    <source>
        <strain evidence="2 3">DSM 18107</strain>
    </source>
</reference>
<dbReference type="SUPFAM" id="SSF51905">
    <property type="entry name" value="FAD/NAD(P)-binding domain"/>
    <property type="match status" value="2"/>
</dbReference>